<dbReference type="InterPro" id="IPR039498">
    <property type="entry name" value="NTP_transf_5"/>
</dbReference>
<accession>A0ABS8G2U6</accession>
<proteinExistence type="predicted"/>
<dbReference type="Pfam" id="PF14907">
    <property type="entry name" value="NTP_transf_5"/>
    <property type="match status" value="1"/>
</dbReference>
<comment type="caution">
    <text evidence="1">The sequence shown here is derived from an EMBL/GenBank/DDBJ whole genome shotgun (WGS) entry which is preliminary data.</text>
</comment>
<dbReference type="EMBL" id="JAJEWP010000001">
    <property type="protein sequence ID" value="MCC2614909.1"/>
    <property type="molecule type" value="Genomic_DNA"/>
</dbReference>
<gene>
    <name evidence="1" type="ORF">LJ739_01480</name>
</gene>
<reference evidence="1 2" key="1">
    <citation type="submission" date="2021-10" db="EMBL/GenBank/DDBJ databases">
        <title>Draft genome of Aestuariibacter halophilus JC2043.</title>
        <authorList>
            <person name="Emsley S.A."/>
            <person name="Pfannmuller K.M."/>
            <person name="Ushijima B."/>
            <person name="Saw J.H."/>
            <person name="Videau P."/>
        </authorList>
    </citation>
    <scope>NUCLEOTIDE SEQUENCE [LARGE SCALE GENOMIC DNA]</scope>
    <source>
        <strain evidence="1 2">JC2043</strain>
    </source>
</reference>
<dbReference type="Proteomes" id="UP001520878">
    <property type="component" value="Unassembled WGS sequence"/>
</dbReference>
<dbReference type="RefSeq" id="WP_229156825.1">
    <property type="nucleotide sequence ID" value="NZ_JAJEWP010000001.1"/>
</dbReference>
<sequence length="354" mass="40400">MTSELVALINCPQRATELSSRQWDQVMSEATVNVMLARLCVVLDRADQLGSVPPTLRWQLQGALTVARAHARDIRMEVNHICTALRVANLSPVFLKGTAYLLAEDDACEGRLFSDVDIFIPAADLDAAERVLQWRGWKSGKLNAYDQQYYRQWMHELPPMVHQGRGMTLDVHHSLLPLTARFAFDPNSLEIEQKNTVQVLSPVDRLLHCIVHLMMETAFEKGLRDMADIDAMCRQFALQSPTFWTDFLQRVATTGLGRLIYYGLDQAGQLYATPIPPDVMEQLTRDYAPNRLLRAVMKRVWRRALTRPLSLYQGLADQGAHFALFLRGHWLKMPVTTLCYHGVRKTWLNLTVKE</sequence>
<protein>
    <submittedName>
        <fullName evidence="1">Nucleotidyltransferase family protein</fullName>
    </submittedName>
</protein>
<name>A0ABS8G2U6_9ALTE</name>
<evidence type="ECO:0000313" key="1">
    <source>
        <dbReference type="EMBL" id="MCC2614909.1"/>
    </source>
</evidence>
<evidence type="ECO:0000313" key="2">
    <source>
        <dbReference type="Proteomes" id="UP001520878"/>
    </source>
</evidence>
<organism evidence="1 2">
    <name type="scientific">Fluctibacter halophilus</name>
    <dbReference type="NCBI Taxonomy" id="226011"/>
    <lineage>
        <taxon>Bacteria</taxon>
        <taxon>Pseudomonadati</taxon>
        <taxon>Pseudomonadota</taxon>
        <taxon>Gammaproteobacteria</taxon>
        <taxon>Alteromonadales</taxon>
        <taxon>Alteromonadaceae</taxon>
        <taxon>Fluctibacter</taxon>
    </lineage>
</organism>
<keyword evidence="2" id="KW-1185">Reference proteome</keyword>